<protein>
    <submittedName>
        <fullName evidence="5">Putative ABC transporter ATP-binding protein YbhF</fullName>
    </submittedName>
</protein>
<evidence type="ECO:0000313" key="6">
    <source>
        <dbReference type="Proteomes" id="UP000035170"/>
    </source>
</evidence>
<keyword evidence="1" id="KW-1003">Cell membrane</keyword>
<dbReference type="Pfam" id="PF00005">
    <property type="entry name" value="ABC_tran"/>
    <property type="match status" value="2"/>
</dbReference>
<evidence type="ECO:0000256" key="1">
    <source>
        <dbReference type="ARBA" id="ARBA00022475"/>
    </source>
</evidence>
<organism evidence="5 6">
    <name type="scientific">Variovorax paradoxus</name>
    <dbReference type="NCBI Taxonomy" id="34073"/>
    <lineage>
        <taxon>Bacteria</taxon>
        <taxon>Pseudomonadati</taxon>
        <taxon>Pseudomonadota</taxon>
        <taxon>Betaproteobacteria</taxon>
        <taxon>Burkholderiales</taxon>
        <taxon>Comamonadaceae</taxon>
        <taxon>Variovorax</taxon>
    </lineage>
</organism>
<feature type="domain" description="ABC transporter" evidence="4">
    <location>
        <begin position="342"/>
        <end position="571"/>
    </location>
</feature>
<dbReference type="PATRIC" id="fig|34073.19.peg.2582"/>
<dbReference type="Proteomes" id="UP000035170">
    <property type="component" value="Unassembled WGS sequence"/>
</dbReference>
<evidence type="ECO:0000313" key="5">
    <source>
        <dbReference type="EMBL" id="KLN56210.1"/>
    </source>
</evidence>
<dbReference type="SMART" id="SM00382">
    <property type="entry name" value="AAA"/>
    <property type="match status" value="2"/>
</dbReference>
<dbReference type="CDD" id="cd03230">
    <property type="entry name" value="ABC_DR_subfamily_A"/>
    <property type="match status" value="1"/>
</dbReference>
<dbReference type="PROSITE" id="PS00211">
    <property type="entry name" value="ABC_TRANSPORTER_1"/>
    <property type="match status" value="1"/>
</dbReference>
<accession>A0A0H2MHA5</accession>
<dbReference type="AlphaFoldDB" id="A0A0H2MHA5"/>
<evidence type="ECO:0000256" key="3">
    <source>
        <dbReference type="ARBA" id="ARBA00022840"/>
    </source>
</evidence>
<evidence type="ECO:0000259" key="4">
    <source>
        <dbReference type="PROSITE" id="PS50893"/>
    </source>
</evidence>
<evidence type="ECO:0000256" key="2">
    <source>
        <dbReference type="ARBA" id="ARBA00022741"/>
    </source>
</evidence>
<gene>
    <name evidence="5" type="primary">ybhF2</name>
    <name evidence="5" type="ORF">VPARA_25140</name>
</gene>
<dbReference type="GO" id="GO:0005524">
    <property type="term" value="F:ATP binding"/>
    <property type="evidence" value="ECO:0007669"/>
    <property type="project" value="UniProtKB-KW"/>
</dbReference>
<sequence>MRDTGPAVVARSLHKRFVAKGSKQVVRALDDVSLEVRSGTLTALVGPNGAGKTTLLRLMAGLMRADEGELRVLGIDVSADPQAVQDRISYMPQRFGLYDDLSVQENLDLYADLHGVLAGQRRARYARLMEMTDLGRFTDRPAGKLSGGMKQKLGLACTLVRSPDLLLLDEPTVGVDPLSRRELWQIVQQLVDEEKLSVIVSTAYLDEAERCSHVFVLQEGRLIAQGTPDEIRGHAEGTCFVAAPPDGEAPRLMQARLLDARQEIVDAVPKGGEVHFIRRRGTDDAALEKLLAGARAEPVPPRLEDGFMTLLRARQATDTNIAPSAASEGLAPAEGEPGEVVIEVKDLVRRFGDFVAVASTSFSVRRGEIFGLLGPNGAGKTTTFRMLCGLLPASGGQLRVAGVDLRHARAQARQRIGYVSQKFALYGNLTVRENLSFFGGAYGLRGQKLQGRMDTVLQQFGLERELDAPSGQLPGGYRQRLAMATGLLHEPEILFLDEPTSGTDPLARREFWRRITALAEGGTTVVITTHFMEEAEYCDRIVIQDAGKVLAIGTPREVRAQALDGEDDEKRIDMEQAFIGIVEKARQEDSSAERRAAPGVHQ</sequence>
<keyword evidence="3 5" id="KW-0067">ATP-binding</keyword>
<dbReference type="SUPFAM" id="SSF52540">
    <property type="entry name" value="P-loop containing nucleoside triphosphate hydrolases"/>
    <property type="match status" value="2"/>
</dbReference>
<dbReference type="GO" id="GO:0016887">
    <property type="term" value="F:ATP hydrolysis activity"/>
    <property type="evidence" value="ECO:0007669"/>
    <property type="project" value="InterPro"/>
</dbReference>
<name>A0A0H2MHA5_VARPD</name>
<dbReference type="InterPro" id="IPR027417">
    <property type="entry name" value="P-loop_NTPase"/>
</dbReference>
<dbReference type="RefSeq" id="WP_047784773.1">
    <property type="nucleotide sequence ID" value="NZ_JZWI01000012.1"/>
</dbReference>
<dbReference type="Gene3D" id="3.40.50.300">
    <property type="entry name" value="P-loop containing nucleotide triphosphate hydrolases"/>
    <property type="match status" value="2"/>
</dbReference>
<dbReference type="EMBL" id="JZWI01000012">
    <property type="protein sequence ID" value="KLN56210.1"/>
    <property type="molecule type" value="Genomic_DNA"/>
</dbReference>
<keyword evidence="2" id="KW-0547">Nucleotide-binding</keyword>
<dbReference type="PANTHER" id="PTHR43038">
    <property type="entry name" value="ATP-BINDING CASSETTE, SUB-FAMILY H, MEMBER 1"/>
    <property type="match status" value="1"/>
</dbReference>
<comment type="caution">
    <text evidence="5">The sequence shown here is derived from an EMBL/GenBank/DDBJ whole genome shotgun (WGS) entry which is preliminary data.</text>
</comment>
<dbReference type="InterPro" id="IPR017871">
    <property type="entry name" value="ABC_transporter-like_CS"/>
</dbReference>
<dbReference type="PANTHER" id="PTHR43038:SF3">
    <property type="entry name" value="ABC TRANSPORTER G FAMILY MEMBER 20 ISOFORM X1"/>
    <property type="match status" value="1"/>
</dbReference>
<keyword evidence="1" id="KW-0472">Membrane</keyword>
<dbReference type="PROSITE" id="PS50893">
    <property type="entry name" value="ABC_TRANSPORTER_2"/>
    <property type="match status" value="2"/>
</dbReference>
<dbReference type="InterPro" id="IPR003439">
    <property type="entry name" value="ABC_transporter-like_ATP-bd"/>
</dbReference>
<reference evidence="5 6" key="1">
    <citation type="submission" date="2015-03" db="EMBL/GenBank/DDBJ databases">
        <title>Genome sequence of Variovorax paradoxus TBEA6.</title>
        <authorList>
            <person name="Poehlein A."/>
            <person name="Schuldes J."/>
            <person name="Wuebbeler J.H."/>
            <person name="Hiessl S."/>
            <person name="Steinbuechel A."/>
            <person name="Daniel R."/>
        </authorList>
    </citation>
    <scope>NUCLEOTIDE SEQUENCE [LARGE SCALE GENOMIC DNA]</scope>
    <source>
        <strain evidence="5 6">TBEA6</strain>
    </source>
</reference>
<dbReference type="InterPro" id="IPR003593">
    <property type="entry name" value="AAA+_ATPase"/>
</dbReference>
<feature type="domain" description="ABC transporter" evidence="4">
    <location>
        <begin position="13"/>
        <end position="244"/>
    </location>
</feature>
<proteinExistence type="predicted"/>
<keyword evidence="6" id="KW-1185">Reference proteome</keyword>